<evidence type="ECO:0000313" key="1">
    <source>
        <dbReference type="EMBL" id="KAK3681931.1"/>
    </source>
</evidence>
<evidence type="ECO:0000313" key="2">
    <source>
        <dbReference type="Proteomes" id="UP001281147"/>
    </source>
</evidence>
<protein>
    <submittedName>
        <fullName evidence="1">Uncharacterized protein</fullName>
    </submittedName>
</protein>
<gene>
    <name evidence="1" type="ORF">LTR37_020751</name>
</gene>
<reference evidence="1" key="1">
    <citation type="submission" date="2023-07" db="EMBL/GenBank/DDBJ databases">
        <title>Black Yeasts Isolated from many extreme environments.</title>
        <authorList>
            <person name="Coleine C."/>
            <person name="Stajich J.E."/>
            <person name="Selbmann L."/>
        </authorList>
    </citation>
    <scope>NUCLEOTIDE SEQUENCE</scope>
    <source>
        <strain evidence="1">CCFEE 5714</strain>
    </source>
</reference>
<accession>A0ACC3MCA6</accession>
<dbReference type="EMBL" id="JAUTXU010000387">
    <property type="protein sequence ID" value="KAK3681931.1"/>
    <property type="molecule type" value="Genomic_DNA"/>
</dbReference>
<dbReference type="Proteomes" id="UP001281147">
    <property type="component" value="Unassembled WGS sequence"/>
</dbReference>
<comment type="caution">
    <text evidence="1">The sequence shown here is derived from an EMBL/GenBank/DDBJ whole genome shotgun (WGS) entry which is preliminary data.</text>
</comment>
<keyword evidence="2" id="KW-1185">Reference proteome</keyword>
<organism evidence="1 2">
    <name type="scientific">Vermiconidia calcicola</name>
    <dbReference type="NCBI Taxonomy" id="1690605"/>
    <lineage>
        <taxon>Eukaryota</taxon>
        <taxon>Fungi</taxon>
        <taxon>Dikarya</taxon>
        <taxon>Ascomycota</taxon>
        <taxon>Pezizomycotina</taxon>
        <taxon>Dothideomycetes</taxon>
        <taxon>Dothideomycetidae</taxon>
        <taxon>Mycosphaerellales</taxon>
        <taxon>Extremaceae</taxon>
        <taxon>Vermiconidia</taxon>
    </lineage>
</organism>
<sequence>MAPSKIKCNTCNQVKGPAAFSNGQLKKLRRNPVNSQYSTDRCFECSPQQKFEQKCYYCDVTKVVDEFSGREKNKNEPKCKECMDEINKDPRSVDSDEEANGGDDEEDEGDYM</sequence>
<name>A0ACC3MCA6_9PEZI</name>
<proteinExistence type="predicted"/>